<sequence length="143" mass="15354">MLVTQFSSAILPSSPSLHAGCQRCSSNQAHCFIFMLHAPSPTSSQEVLTLGPVTKSLRIGLSSSRLLRNRDIARRSGVSAILELEAPQAGGIGTLRLAVPVWFFEHIGVSVGLWSGQPEAAEGVGPEFQKAKSHQLEVYTNDK</sequence>
<evidence type="ECO:0000313" key="2">
    <source>
        <dbReference type="Proteomes" id="UP000243459"/>
    </source>
</evidence>
<accession>A0A5P1FSJ3</accession>
<dbReference type="AlphaFoldDB" id="A0A5P1FSJ3"/>
<dbReference type="EMBL" id="CM007381">
    <property type="protein sequence ID" value="ONK81072.1"/>
    <property type="molecule type" value="Genomic_DNA"/>
</dbReference>
<proteinExistence type="predicted"/>
<organism evidence="1 2">
    <name type="scientific">Asparagus officinalis</name>
    <name type="common">Garden asparagus</name>
    <dbReference type="NCBI Taxonomy" id="4686"/>
    <lineage>
        <taxon>Eukaryota</taxon>
        <taxon>Viridiplantae</taxon>
        <taxon>Streptophyta</taxon>
        <taxon>Embryophyta</taxon>
        <taxon>Tracheophyta</taxon>
        <taxon>Spermatophyta</taxon>
        <taxon>Magnoliopsida</taxon>
        <taxon>Liliopsida</taxon>
        <taxon>Asparagales</taxon>
        <taxon>Asparagaceae</taxon>
        <taxon>Asparagoideae</taxon>
        <taxon>Asparagus</taxon>
    </lineage>
</organism>
<protein>
    <submittedName>
        <fullName evidence="1">Uncharacterized protein</fullName>
    </submittedName>
</protein>
<name>A0A5P1FSJ3_ASPOF</name>
<dbReference type="Proteomes" id="UP000243459">
    <property type="component" value="Chromosome 1"/>
</dbReference>
<evidence type="ECO:0000313" key="1">
    <source>
        <dbReference type="EMBL" id="ONK81072.1"/>
    </source>
</evidence>
<gene>
    <name evidence="1" type="ORF">A4U43_C01F24920</name>
</gene>
<keyword evidence="2" id="KW-1185">Reference proteome</keyword>
<dbReference type="Gramene" id="ONK81072">
    <property type="protein sequence ID" value="ONK81072"/>
    <property type="gene ID" value="A4U43_C01F24920"/>
</dbReference>
<reference evidence="2" key="1">
    <citation type="journal article" date="2017" name="Nat. Commun.">
        <title>The asparagus genome sheds light on the origin and evolution of a young Y chromosome.</title>
        <authorList>
            <person name="Harkess A."/>
            <person name="Zhou J."/>
            <person name="Xu C."/>
            <person name="Bowers J.E."/>
            <person name="Van der Hulst R."/>
            <person name="Ayyampalayam S."/>
            <person name="Mercati F."/>
            <person name="Riccardi P."/>
            <person name="McKain M.R."/>
            <person name="Kakrana A."/>
            <person name="Tang H."/>
            <person name="Ray J."/>
            <person name="Groenendijk J."/>
            <person name="Arikit S."/>
            <person name="Mathioni S.M."/>
            <person name="Nakano M."/>
            <person name="Shan H."/>
            <person name="Telgmann-Rauber A."/>
            <person name="Kanno A."/>
            <person name="Yue Z."/>
            <person name="Chen H."/>
            <person name="Li W."/>
            <person name="Chen Y."/>
            <person name="Xu X."/>
            <person name="Zhang Y."/>
            <person name="Luo S."/>
            <person name="Chen H."/>
            <person name="Gao J."/>
            <person name="Mao Z."/>
            <person name="Pires J.C."/>
            <person name="Luo M."/>
            <person name="Kudrna D."/>
            <person name="Wing R.A."/>
            <person name="Meyers B.C."/>
            <person name="Yi K."/>
            <person name="Kong H."/>
            <person name="Lavrijsen P."/>
            <person name="Sunseri F."/>
            <person name="Falavigna A."/>
            <person name="Ye Y."/>
            <person name="Leebens-Mack J.H."/>
            <person name="Chen G."/>
        </authorList>
    </citation>
    <scope>NUCLEOTIDE SEQUENCE [LARGE SCALE GENOMIC DNA]</scope>
    <source>
        <strain evidence="2">cv. DH0086</strain>
    </source>
</reference>